<protein>
    <submittedName>
        <fullName evidence="1">Uncharacterized protein</fullName>
    </submittedName>
</protein>
<proteinExistence type="predicted"/>
<dbReference type="EnsemblPlants" id="AVESA.00010b.r2.1CG0108160.1">
    <property type="protein sequence ID" value="AVESA.00010b.r2.1CG0108160.1.CDS"/>
    <property type="gene ID" value="AVESA.00010b.r2.1CG0108160"/>
</dbReference>
<evidence type="ECO:0000313" key="1">
    <source>
        <dbReference type="EnsemblPlants" id="AVESA.00010b.r2.1CG0108160.1.CDS"/>
    </source>
</evidence>
<organism evidence="1 2">
    <name type="scientific">Avena sativa</name>
    <name type="common">Oat</name>
    <dbReference type="NCBI Taxonomy" id="4498"/>
    <lineage>
        <taxon>Eukaryota</taxon>
        <taxon>Viridiplantae</taxon>
        <taxon>Streptophyta</taxon>
        <taxon>Embryophyta</taxon>
        <taxon>Tracheophyta</taxon>
        <taxon>Spermatophyta</taxon>
        <taxon>Magnoliopsida</taxon>
        <taxon>Liliopsida</taxon>
        <taxon>Poales</taxon>
        <taxon>Poaceae</taxon>
        <taxon>BOP clade</taxon>
        <taxon>Pooideae</taxon>
        <taxon>Poodae</taxon>
        <taxon>Poeae</taxon>
        <taxon>Poeae Chloroplast Group 1 (Aveneae type)</taxon>
        <taxon>Aveninae</taxon>
        <taxon>Avena</taxon>
    </lineage>
</organism>
<accession>A0ACD5TQM6</accession>
<sequence>MLGSMGDGEISISGYDTAWVALVPRLDGGEGPEFPASLRWILDNQLPDGSWGDAALFSAYDRISNTLGCVVALTRWSLGSENCSRGLSFLEENMWRLGDEDPEEMPIGFEIAFPSLLETAKSLGVVFPYDHHALQSIYALRQVKLNKIPMEVMHRVPTSILHSLEGMPGVDWNRMLSLQSRDGSFLFSPSATASALMQTGDAKCFEYIDRIVKQFHGGVPNVYPVDLFEHIWVVDRLERLGISRYFKKEIKQCLDHVHRHWTEKGICWARNSEVQDVDDTAMAFRLMRLHGYDVSPSVFENFEKDGEFFAFVGQSTQAVTGMYNLNRASQVRFPGEDVLERAARFSHDFLREREAQGTISDKWIIAKDLPGEVQYTLNFPWYASLPRVEARVYLDQYGGDDDIWIGKTLYRMPLVNNNVYLELARRDFNRCQVQHQLEWHGLQRWFTENGLEAFGVTSGDVLRTFFLAAACIFEPNRSTERLAWARVSVLANVISKYLRSDSSGNKIMERFMHGGLYEGKTDVSWLNGDAKEEILVKALEQLVDLLAQQAPSVGEGPMYINNLLRCAWIEWMMQQVNIEDDIYGTSVTQAGSGIVHDKQTCLLIVKTIEICAGRISEASSMMNNMDGTWFIQLASSICDALHHKMLLSQDVEKNKAIISHMDKKIELDMQELTQNILQTDDDETSKKTKETFLSVVKSCYYATNCPSGLFDKHVSKVIFEHVI</sequence>
<reference evidence="1" key="2">
    <citation type="submission" date="2025-09" db="UniProtKB">
        <authorList>
            <consortium name="EnsemblPlants"/>
        </authorList>
    </citation>
    <scope>IDENTIFICATION</scope>
</reference>
<reference evidence="1" key="1">
    <citation type="submission" date="2021-05" db="EMBL/GenBank/DDBJ databases">
        <authorList>
            <person name="Scholz U."/>
            <person name="Mascher M."/>
            <person name="Fiebig A."/>
        </authorList>
    </citation>
    <scope>NUCLEOTIDE SEQUENCE [LARGE SCALE GENOMIC DNA]</scope>
</reference>
<keyword evidence="2" id="KW-1185">Reference proteome</keyword>
<name>A0ACD5TQM6_AVESA</name>
<dbReference type="Proteomes" id="UP001732700">
    <property type="component" value="Chromosome 1C"/>
</dbReference>
<evidence type="ECO:0000313" key="2">
    <source>
        <dbReference type="Proteomes" id="UP001732700"/>
    </source>
</evidence>